<proteinExistence type="predicted"/>
<dbReference type="GeneID" id="87816419"/>
<dbReference type="Proteomes" id="UP001302676">
    <property type="component" value="Unassembled WGS sequence"/>
</dbReference>
<reference evidence="1" key="1">
    <citation type="journal article" date="2023" name="Mol. Phylogenet. Evol.">
        <title>Genome-scale phylogeny and comparative genomics of the fungal order Sordariales.</title>
        <authorList>
            <person name="Hensen N."/>
            <person name="Bonometti L."/>
            <person name="Westerberg I."/>
            <person name="Brannstrom I.O."/>
            <person name="Guillou S."/>
            <person name="Cros-Aarteil S."/>
            <person name="Calhoun S."/>
            <person name="Haridas S."/>
            <person name="Kuo A."/>
            <person name="Mondo S."/>
            <person name="Pangilinan J."/>
            <person name="Riley R."/>
            <person name="LaButti K."/>
            <person name="Andreopoulos B."/>
            <person name="Lipzen A."/>
            <person name="Chen C."/>
            <person name="Yan M."/>
            <person name="Daum C."/>
            <person name="Ng V."/>
            <person name="Clum A."/>
            <person name="Steindorff A."/>
            <person name="Ohm R.A."/>
            <person name="Martin F."/>
            <person name="Silar P."/>
            <person name="Natvig D.O."/>
            <person name="Lalanne C."/>
            <person name="Gautier V."/>
            <person name="Ament-Velasquez S.L."/>
            <person name="Kruys A."/>
            <person name="Hutchinson M.I."/>
            <person name="Powell A.J."/>
            <person name="Barry K."/>
            <person name="Miller A.N."/>
            <person name="Grigoriev I.V."/>
            <person name="Debuchy R."/>
            <person name="Gladieux P."/>
            <person name="Hiltunen Thoren M."/>
            <person name="Johannesson H."/>
        </authorList>
    </citation>
    <scope>NUCLEOTIDE SEQUENCE</scope>
    <source>
        <strain evidence="1">CBS 141.50</strain>
    </source>
</reference>
<dbReference type="AlphaFoldDB" id="A0AAN6V704"/>
<organism evidence="1 2">
    <name type="scientific">Dichotomopilus funicola</name>
    <dbReference type="NCBI Taxonomy" id="1934379"/>
    <lineage>
        <taxon>Eukaryota</taxon>
        <taxon>Fungi</taxon>
        <taxon>Dikarya</taxon>
        <taxon>Ascomycota</taxon>
        <taxon>Pezizomycotina</taxon>
        <taxon>Sordariomycetes</taxon>
        <taxon>Sordariomycetidae</taxon>
        <taxon>Sordariales</taxon>
        <taxon>Chaetomiaceae</taxon>
        <taxon>Dichotomopilus</taxon>
    </lineage>
</organism>
<dbReference type="Pfam" id="PF07081">
    <property type="entry name" value="DUF1349"/>
    <property type="match status" value="1"/>
</dbReference>
<dbReference type="Gene3D" id="2.60.120.200">
    <property type="match status" value="1"/>
</dbReference>
<evidence type="ECO:0000313" key="2">
    <source>
        <dbReference type="Proteomes" id="UP001302676"/>
    </source>
</evidence>
<dbReference type="RefSeq" id="XP_062639335.1">
    <property type="nucleotide sequence ID" value="XM_062779806.1"/>
</dbReference>
<dbReference type="PANTHER" id="PTHR35332">
    <property type="entry name" value="REGULATION OF ENOLASE PROTEIN 1"/>
    <property type="match status" value="1"/>
</dbReference>
<dbReference type="PANTHER" id="PTHR35332:SF2">
    <property type="entry name" value="REGULATION OF ENOLASE PROTEIN 1"/>
    <property type="match status" value="1"/>
</dbReference>
<name>A0AAN6V704_9PEZI</name>
<keyword evidence="2" id="KW-1185">Reference proteome</keyword>
<reference evidence="1" key="2">
    <citation type="submission" date="2023-05" db="EMBL/GenBank/DDBJ databases">
        <authorList>
            <consortium name="Lawrence Berkeley National Laboratory"/>
            <person name="Steindorff A."/>
            <person name="Hensen N."/>
            <person name="Bonometti L."/>
            <person name="Westerberg I."/>
            <person name="Brannstrom I.O."/>
            <person name="Guillou S."/>
            <person name="Cros-Aarteil S."/>
            <person name="Calhoun S."/>
            <person name="Haridas S."/>
            <person name="Kuo A."/>
            <person name="Mondo S."/>
            <person name="Pangilinan J."/>
            <person name="Riley R."/>
            <person name="Labutti K."/>
            <person name="Andreopoulos B."/>
            <person name="Lipzen A."/>
            <person name="Chen C."/>
            <person name="Yanf M."/>
            <person name="Daum C."/>
            <person name="Ng V."/>
            <person name="Clum A."/>
            <person name="Ohm R."/>
            <person name="Martin F."/>
            <person name="Silar P."/>
            <person name="Natvig D."/>
            <person name="Lalanne C."/>
            <person name="Gautier V."/>
            <person name="Ament-Velasquez S.L."/>
            <person name="Kruys A."/>
            <person name="Hutchinson M.I."/>
            <person name="Powell A.J."/>
            <person name="Barry K."/>
            <person name="Miller A.N."/>
            <person name="Grigoriev I.V."/>
            <person name="Debuchy R."/>
            <person name="Gladieux P."/>
            <person name="Thoren M.H."/>
            <person name="Johannesson H."/>
        </authorList>
    </citation>
    <scope>NUCLEOTIDE SEQUENCE</scope>
    <source>
        <strain evidence="1">CBS 141.50</strain>
    </source>
</reference>
<dbReference type="EMBL" id="MU853564">
    <property type="protein sequence ID" value="KAK4145964.1"/>
    <property type="molecule type" value="Genomic_DNA"/>
</dbReference>
<comment type="caution">
    <text evidence="1">The sequence shown here is derived from an EMBL/GenBank/DDBJ whole genome shotgun (WGS) entry which is preliminary data.</text>
</comment>
<evidence type="ECO:0000313" key="1">
    <source>
        <dbReference type="EMBL" id="KAK4145964.1"/>
    </source>
</evidence>
<protein>
    <submittedName>
        <fullName evidence="1">Uncharacterized protein</fullName>
    </submittedName>
</protein>
<sequence>MAPTETFTIVAQPGTDIWRKPPSTDVFNAPTALPPSTPQPLRHTGPLTSFLSARISLNFTPLEQYDQGGILLSLRRRSDNNPSAPPPKWIKSGIEFYNNYPRVSTVSCDRWADWSVADLVPGSSSADSVSSTGKGKETGWTTIQIEKDKDGNGTGVWVYRIVRVGGCEGEETKVPLREICWVFGEEQLEEWEVEVSAMAARPEKNVSEGGEKELVVEFKGLEVKWAS</sequence>
<accession>A0AAN6V704</accession>
<gene>
    <name evidence="1" type="ORF">C8A04DRAFT_26125</name>
</gene>
<dbReference type="InterPro" id="IPR009784">
    <property type="entry name" value="DUF1349"/>
</dbReference>